<name>A0ABW4L0F0_9MICO</name>
<dbReference type="InterPro" id="IPR018060">
    <property type="entry name" value="HTH_AraC"/>
</dbReference>
<protein>
    <submittedName>
        <fullName evidence="2">Helix-turn-helix domain-containing protein</fullName>
    </submittedName>
</protein>
<proteinExistence type="predicted"/>
<sequence length="244" mass="26628">MTVIIDAEHRPSDSPFVERVWRGRVDGVALMTSVAASSWELVVSRERGRLQVVARGPETAASTVATTPDSTSFGIVFAHGVAISSIPVTRLVDAEACSPHVTATSFLLAGDRWELPDFDTAEILVDRLVRRGLLIRDPLVADAIAGEASRHGLRTVQRRVVASTGLTLGAIRRIERARQAALLLREGTRPLDVVHRLGYYDQPHLARSLRRFIGRTAGELRTGVTSQSGQALSLLYKNAAWEHP</sequence>
<dbReference type="Pfam" id="PF12833">
    <property type="entry name" value="HTH_18"/>
    <property type="match status" value="1"/>
</dbReference>
<evidence type="ECO:0000313" key="3">
    <source>
        <dbReference type="Proteomes" id="UP001597277"/>
    </source>
</evidence>
<gene>
    <name evidence="2" type="ORF">ACFSE6_00460</name>
</gene>
<dbReference type="RefSeq" id="WP_388001742.1">
    <property type="nucleotide sequence ID" value="NZ_JBHUEE010000001.1"/>
</dbReference>
<dbReference type="SMART" id="SM00342">
    <property type="entry name" value="HTH_ARAC"/>
    <property type="match status" value="1"/>
</dbReference>
<keyword evidence="3" id="KW-1185">Reference proteome</keyword>
<accession>A0ABW4L0F0</accession>
<dbReference type="PROSITE" id="PS01124">
    <property type="entry name" value="HTH_ARAC_FAMILY_2"/>
    <property type="match status" value="1"/>
</dbReference>
<dbReference type="EMBL" id="JBHUEE010000001">
    <property type="protein sequence ID" value="MFD1716293.1"/>
    <property type="molecule type" value="Genomic_DNA"/>
</dbReference>
<comment type="caution">
    <text evidence="2">The sequence shown here is derived from an EMBL/GenBank/DDBJ whole genome shotgun (WGS) entry which is preliminary data.</text>
</comment>
<evidence type="ECO:0000313" key="2">
    <source>
        <dbReference type="EMBL" id="MFD1716293.1"/>
    </source>
</evidence>
<reference evidence="3" key="1">
    <citation type="journal article" date="2019" name="Int. J. Syst. Evol. Microbiol.">
        <title>The Global Catalogue of Microorganisms (GCM) 10K type strain sequencing project: providing services to taxonomists for standard genome sequencing and annotation.</title>
        <authorList>
            <consortium name="The Broad Institute Genomics Platform"/>
            <consortium name="The Broad Institute Genome Sequencing Center for Infectious Disease"/>
            <person name="Wu L."/>
            <person name="Ma J."/>
        </authorList>
    </citation>
    <scope>NUCLEOTIDE SEQUENCE [LARGE SCALE GENOMIC DNA]</scope>
    <source>
        <strain evidence="3">JCM 17130</strain>
    </source>
</reference>
<evidence type="ECO:0000259" key="1">
    <source>
        <dbReference type="PROSITE" id="PS01124"/>
    </source>
</evidence>
<dbReference type="Proteomes" id="UP001597277">
    <property type="component" value="Unassembled WGS sequence"/>
</dbReference>
<dbReference type="Gene3D" id="1.10.10.60">
    <property type="entry name" value="Homeodomain-like"/>
    <property type="match status" value="1"/>
</dbReference>
<organism evidence="2 3">
    <name type="scientific">Georgenia deserti</name>
    <dbReference type="NCBI Taxonomy" id="2093781"/>
    <lineage>
        <taxon>Bacteria</taxon>
        <taxon>Bacillati</taxon>
        <taxon>Actinomycetota</taxon>
        <taxon>Actinomycetes</taxon>
        <taxon>Micrococcales</taxon>
        <taxon>Bogoriellaceae</taxon>
        <taxon>Georgenia</taxon>
    </lineage>
</organism>
<feature type="domain" description="HTH araC/xylS-type" evidence="1">
    <location>
        <begin position="154"/>
        <end position="223"/>
    </location>
</feature>